<sequence>PSSPPAQIGSALPLPSSAARLPAPPAAAGSNLAAPRRPTGMADMTLLPAAGDGAEAARPRKKKTMKSLYLAFFDTAADGRSRACRLCGKTYCLTTATGKQAASAHPMAQKPNLFFTE</sequence>
<proteinExistence type="predicted"/>
<reference evidence="2" key="3">
    <citation type="journal article" date="2017" name="Nature">
        <title>Genome sequence of the progenitor of the wheat D genome Aegilops tauschii.</title>
        <authorList>
            <person name="Luo M.C."/>
            <person name="Gu Y.Q."/>
            <person name="Puiu D."/>
            <person name="Wang H."/>
            <person name="Twardziok S.O."/>
            <person name="Deal K.R."/>
            <person name="Huo N."/>
            <person name="Zhu T."/>
            <person name="Wang L."/>
            <person name="Wang Y."/>
            <person name="McGuire P.E."/>
            <person name="Liu S."/>
            <person name="Long H."/>
            <person name="Ramasamy R.K."/>
            <person name="Rodriguez J.C."/>
            <person name="Van S.L."/>
            <person name="Yuan L."/>
            <person name="Wang Z."/>
            <person name="Xia Z."/>
            <person name="Xiao L."/>
            <person name="Anderson O.D."/>
            <person name="Ouyang S."/>
            <person name="Liang Y."/>
            <person name="Zimin A.V."/>
            <person name="Pertea G."/>
            <person name="Qi P."/>
            <person name="Bennetzen J.L."/>
            <person name="Dai X."/>
            <person name="Dawson M.W."/>
            <person name="Muller H.G."/>
            <person name="Kugler K."/>
            <person name="Rivarola-Duarte L."/>
            <person name="Spannagl M."/>
            <person name="Mayer K.F.X."/>
            <person name="Lu F.H."/>
            <person name="Bevan M.W."/>
            <person name="Leroy P."/>
            <person name="Li P."/>
            <person name="You F.M."/>
            <person name="Sun Q."/>
            <person name="Liu Z."/>
            <person name="Lyons E."/>
            <person name="Wicker T."/>
            <person name="Salzberg S.L."/>
            <person name="Devos K.M."/>
            <person name="Dvorak J."/>
        </authorList>
    </citation>
    <scope>NUCLEOTIDE SEQUENCE [LARGE SCALE GENOMIC DNA]</scope>
    <source>
        <strain evidence="2">cv. AL8/78</strain>
    </source>
</reference>
<feature type="region of interest" description="Disordered" evidence="1">
    <location>
        <begin position="1"/>
        <end position="39"/>
    </location>
</feature>
<feature type="compositionally biased region" description="Low complexity" evidence="1">
    <location>
        <begin position="10"/>
        <end position="35"/>
    </location>
</feature>
<evidence type="ECO:0000256" key="1">
    <source>
        <dbReference type="SAM" id="MobiDB-lite"/>
    </source>
</evidence>
<reference evidence="2" key="5">
    <citation type="journal article" date="2021" name="G3 (Bethesda)">
        <title>Aegilops tauschii genome assembly Aet v5.0 features greater sequence contiguity and improved annotation.</title>
        <authorList>
            <person name="Wang L."/>
            <person name="Zhu T."/>
            <person name="Rodriguez J.C."/>
            <person name="Deal K.R."/>
            <person name="Dubcovsky J."/>
            <person name="McGuire P.E."/>
            <person name="Lux T."/>
            <person name="Spannagl M."/>
            <person name="Mayer K.F.X."/>
            <person name="Baldrich P."/>
            <person name="Meyers B.C."/>
            <person name="Huo N."/>
            <person name="Gu Y.Q."/>
            <person name="Zhou H."/>
            <person name="Devos K.M."/>
            <person name="Bennetzen J.L."/>
            <person name="Unver T."/>
            <person name="Budak H."/>
            <person name="Gulick P.J."/>
            <person name="Galiba G."/>
            <person name="Kalapos B."/>
            <person name="Nelson D.R."/>
            <person name="Li P."/>
            <person name="You F.M."/>
            <person name="Luo M.C."/>
            <person name="Dvorak J."/>
        </authorList>
    </citation>
    <scope>NUCLEOTIDE SEQUENCE [LARGE SCALE GENOMIC DNA]</scope>
    <source>
        <strain evidence="2">cv. AL8/78</strain>
    </source>
</reference>
<dbReference type="Gramene" id="AET3Gv20014200.3">
    <property type="protein sequence ID" value="AET3Gv20014200.3"/>
    <property type="gene ID" value="AET3Gv20014200"/>
</dbReference>
<dbReference type="EnsemblPlants" id="AET3Gv20014200.3">
    <property type="protein sequence ID" value="AET3Gv20014200.3"/>
    <property type="gene ID" value="AET3Gv20014200"/>
</dbReference>
<accession>A0A453DNR4</accession>
<evidence type="ECO:0000313" key="3">
    <source>
        <dbReference type="Proteomes" id="UP000015105"/>
    </source>
</evidence>
<dbReference type="Proteomes" id="UP000015105">
    <property type="component" value="Chromosome 3D"/>
</dbReference>
<name>A0A453DNR4_AEGTS</name>
<dbReference type="AlphaFoldDB" id="A0A453DNR4"/>
<reference evidence="3" key="1">
    <citation type="journal article" date="2014" name="Science">
        <title>Ancient hybridizations among the ancestral genomes of bread wheat.</title>
        <authorList>
            <consortium name="International Wheat Genome Sequencing Consortium,"/>
            <person name="Marcussen T."/>
            <person name="Sandve S.R."/>
            <person name="Heier L."/>
            <person name="Spannagl M."/>
            <person name="Pfeifer M."/>
            <person name="Jakobsen K.S."/>
            <person name="Wulff B.B."/>
            <person name="Steuernagel B."/>
            <person name="Mayer K.F."/>
            <person name="Olsen O.A."/>
        </authorList>
    </citation>
    <scope>NUCLEOTIDE SEQUENCE [LARGE SCALE GENOMIC DNA]</scope>
    <source>
        <strain evidence="3">cv. AL8/78</strain>
    </source>
</reference>
<reference evidence="3" key="2">
    <citation type="journal article" date="2017" name="Nat. Plants">
        <title>The Aegilops tauschii genome reveals multiple impacts of transposons.</title>
        <authorList>
            <person name="Zhao G."/>
            <person name="Zou C."/>
            <person name="Li K."/>
            <person name="Wang K."/>
            <person name="Li T."/>
            <person name="Gao L."/>
            <person name="Zhang X."/>
            <person name="Wang H."/>
            <person name="Yang Z."/>
            <person name="Liu X."/>
            <person name="Jiang W."/>
            <person name="Mao L."/>
            <person name="Kong X."/>
            <person name="Jiao Y."/>
            <person name="Jia J."/>
        </authorList>
    </citation>
    <scope>NUCLEOTIDE SEQUENCE [LARGE SCALE GENOMIC DNA]</scope>
    <source>
        <strain evidence="3">cv. AL8/78</strain>
    </source>
</reference>
<evidence type="ECO:0008006" key="4">
    <source>
        <dbReference type="Google" id="ProtNLM"/>
    </source>
</evidence>
<keyword evidence="3" id="KW-1185">Reference proteome</keyword>
<reference evidence="2" key="4">
    <citation type="submission" date="2019-03" db="UniProtKB">
        <authorList>
            <consortium name="EnsemblPlants"/>
        </authorList>
    </citation>
    <scope>IDENTIFICATION</scope>
</reference>
<protein>
    <recommendedName>
        <fullName evidence="4">BED-type domain-containing protein</fullName>
    </recommendedName>
</protein>
<evidence type="ECO:0000313" key="2">
    <source>
        <dbReference type="EnsemblPlants" id="AET3Gv20014200.3"/>
    </source>
</evidence>
<organism evidence="2 3">
    <name type="scientific">Aegilops tauschii subsp. strangulata</name>
    <name type="common">Goatgrass</name>
    <dbReference type="NCBI Taxonomy" id="200361"/>
    <lineage>
        <taxon>Eukaryota</taxon>
        <taxon>Viridiplantae</taxon>
        <taxon>Streptophyta</taxon>
        <taxon>Embryophyta</taxon>
        <taxon>Tracheophyta</taxon>
        <taxon>Spermatophyta</taxon>
        <taxon>Magnoliopsida</taxon>
        <taxon>Liliopsida</taxon>
        <taxon>Poales</taxon>
        <taxon>Poaceae</taxon>
        <taxon>BOP clade</taxon>
        <taxon>Pooideae</taxon>
        <taxon>Triticodae</taxon>
        <taxon>Triticeae</taxon>
        <taxon>Triticinae</taxon>
        <taxon>Aegilops</taxon>
    </lineage>
</organism>